<organism evidence="2 3">
    <name type="scientific">Mycena venus</name>
    <dbReference type="NCBI Taxonomy" id="2733690"/>
    <lineage>
        <taxon>Eukaryota</taxon>
        <taxon>Fungi</taxon>
        <taxon>Dikarya</taxon>
        <taxon>Basidiomycota</taxon>
        <taxon>Agaricomycotina</taxon>
        <taxon>Agaricomycetes</taxon>
        <taxon>Agaricomycetidae</taxon>
        <taxon>Agaricales</taxon>
        <taxon>Marasmiineae</taxon>
        <taxon>Mycenaceae</taxon>
        <taxon>Mycena</taxon>
    </lineage>
</organism>
<name>A0A8H7DGD4_9AGAR</name>
<dbReference type="EMBL" id="JACAZI010000001">
    <property type="protein sequence ID" value="KAF7372147.1"/>
    <property type="molecule type" value="Genomic_DNA"/>
</dbReference>
<accession>A0A8H7DGD4</accession>
<dbReference type="Proteomes" id="UP000620124">
    <property type="component" value="Unassembled WGS sequence"/>
</dbReference>
<comment type="caution">
    <text evidence="2">The sequence shown here is derived from an EMBL/GenBank/DDBJ whole genome shotgun (WGS) entry which is preliminary data.</text>
</comment>
<reference evidence="2" key="1">
    <citation type="submission" date="2020-05" db="EMBL/GenBank/DDBJ databases">
        <title>Mycena genomes resolve the evolution of fungal bioluminescence.</title>
        <authorList>
            <person name="Tsai I.J."/>
        </authorList>
    </citation>
    <scope>NUCLEOTIDE SEQUENCE</scope>
    <source>
        <strain evidence="2">CCC161011</strain>
    </source>
</reference>
<proteinExistence type="predicted"/>
<evidence type="ECO:0000313" key="2">
    <source>
        <dbReference type="EMBL" id="KAF7372147.1"/>
    </source>
</evidence>
<protein>
    <submittedName>
        <fullName evidence="2">Uncharacterized protein</fullName>
    </submittedName>
</protein>
<feature type="region of interest" description="Disordered" evidence="1">
    <location>
        <begin position="27"/>
        <end position="48"/>
    </location>
</feature>
<keyword evidence="3" id="KW-1185">Reference proteome</keyword>
<sequence length="71" mass="7971">MLQCPQHRNGVGVESEINEVKRHLHHGNAVPPDRVPSKHGDEISVQTPDSSTWTLMVLRCKTPASLEFCRL</sequence>
<evidence type="ECO:0000256" key="1">
    <source>
        <dbReference type="SAM" id="MobiDB-lite"/>
    </source>
</evidence>
<dbReference type="AlphaFoldDB" id="A0A8H7DGD4"/>
<gene>
    <name evidence="2" type="ORF">MVEN_00073700</name>
</gene>
<evidence type="ECO:0000313" key="3">
    <source>
        <dbReference type="Proteomes" id="UP000620124"/>
    </source>
</evidence>